<dbReference type="PANTHER" id="PTHR43020:SF2">
    <property type="entry name" value="MITOCHONDRIAL TRNA METHYLTHIOTRANSFERASE CDK5RAP1"/>
    <property type="match status" value="1"/>
</dbReference>
<evidence type="ECO:0000256" key="1">
    <source>
        <dbReference type="ARBA" id="ARBA00001966"/>
    </source>
</evidence>
<feature type="domain" description="TRAM" evidence="8">
    <location>
        <begin position="488"/>
        <end position="562"/>
    </location>
</feature>
<dbReference type="InParanoid" id="A0A2P6NAF7"/>
<dbReference type="Pfam" id="PF00919">
    <property type="entry name" value="UPF0004"/>
    <property type="match status" value="1"/>
</dbReference>
<evidence type="ECO:0000256" key="3">
    <source>
        <dbReference type="ARBA" id="ARBA00022485"/>
    </source>
</evidence>
<dbReference type="InterPro" id="IPR023404">
    <property type="entry name" value="rSAM_horseshoe"/>
</dbReference>
<keyword evidence="6" id="KW-0408">Iron</keyword>
<evidence type="ECO:0000256" key="4">
    <source>
        <dbReference type="ARBA" id="ARBA00022691"/>
    </source>
</evidence>
<dbReference type="Proteomes" id="UP000241769">
    <property type="component" value="Unassembled WGS sequence"/>
</dbReference>
<dbReference type="SMART" id="SM00729">
    <property type="entry name" value="Elp3"/>
    <property type="match status" value="1"/>
</dbReference>
<dbReference type="InterPro" id="IPR002792">
    <property type="entry name" value="TRAM_dom"/>
</dbReference>
<comment type="caution">
    <text evidence="11">The sequence shown here is derived from an EMBL/GenBank/DDBJ whole genome shotgun (WGS) entry which is preliminary data.</text>
</comment>
<keyword evidence="7" id="KW-0411">Iron-sulfur</keyword>
<dbReference type="Pfam" id="PF04055">
    <property type="entry name" value="Radical_SAM"/>
    <property type="match status" value="1"/>
</dbReference>
<dbReference type="Gene3D" id="3.40.50.12160">
    <property type="entry name" value="Methylthiotransferase, N-terminal domain"/>
    <property type="match status" value="1"/>
</dbReference>
<sequence length="615" mass="69325">MRSVLALRLCASRFPRASTNARHLTLRRPFSISSPALSEVTFKDKVKAGPSLSEFIHGGTSETQTTEDHVDDPIPYLKEFNPATVGQGRSVYVETYGCQMNVSDTEIIKSIMITSGFGEAESAEQADVVFLNTCAVRERAEDKIWDRLDHLNGLRRHGHTKKDMIIGVLGCMAERLKTKIIESQKKVDIVVGPDAYRDLPRLLARVDSLEGPSINVLLSQDETYADITPVRTSSNGLVGFVSITRGCNNMCSYCIVPYTRGRERSRDPDSIVDEVRGLIRDGYREVMLLGQNVNSYNYVGEGEELEPAKYASGFKTIYRAPKVGVSFTDLLDRVARVDENVRVRFTSPHPKDFSDDLVDLIASRSNICKSLHLPAQSGSTTVLDRMRRGYDRPSYDRLISSIKEKMPGVAISSDFISGFCGETEEEHQDTLSLLRQVKYEHAFMFAYSLREKTHAHRAYADDVPPEVKQRRLAEVISLFYSTSKEQNEKEIGREHLVLVEGRSRRSKEEWVGRSDTNKKVVFGDIQVQDRLSGQTREVKPGDFVIVKIDSVTSATLRGTPAFISSITDYDSYRLSKSTPIHEQRHTQTTEPIICRDKDHEGSCLWDYNPYRLSHG</sequence>
<dbReference type="PROSITE" id="PS51449">
    <property type="entry name" value="MTTASE_N"/>
    <property type="match status" value="1"/>
</dbReference>
<dbReference type="EMBL" id="MDYQ01000135">
    <property type="protein sequence ID" value="PRP80919.1"/>
    <property type="molecule type" value="Genomic_DNA"/>
</dbReference>
<dbReference type="PROSITE" id="PS01278">
    <property type="entry name" value="MTTASE_RADICAL"/>
    <property type="match status" value="1"/>
</dbReference>
<dbReference type="SFLD" id="SFLDG01082">
    <property type="entry name" value="B12-binding_domain_containing"/>
    <property type="match status" value="1"/>
</dbReference>
<feature type="domain" description="MTTase N-terminal" evidence="9">
    <location>
        <begin position="89"/>
        <end position="208"/>
    </location>
</feature>
<dbReference type="FunCoup" id="A0A2P6NAF7">
    <property type="interactions" value="487"/>
</dbReference>
<accession>A0A2P6NAF7</accession>
<proteinExistence type="inferred from homology"/>
<dbReference type="Gene3D" id="3.80.30.20">
    <property type="entry name" value="tm_1862 like domain"/>
    <property type="match status" value="1"/>
</dbReference>
<dbReference type="InterPro" id="IPR006463">
    <property type="entry name" value="MiaB_methiolase"/>
</dbReference>
<dbReference type="NCBIfam" id="TIGR01574">
    <property type="entry name" value="miaB-methiolase"/>
    <property type="match status" value="1"/>
</dbReference>
<organism evidence="11 12">
    <name type="scientific">Planoprotostelium fungivorum</name>
    <dbReference type="NCBI Taxonomy" id="1890364"/>
    <lineage>
        <taxon>Eukaryota</taxon>
        <taxon>Amoebozoa</taxon>
        <taxon>Evosea</taxon>
        <taxon>Variosea</taxon>
        <taxon>Cavosteliida</taxon>
        <taxon>Cavosteliaceae</taxon>
        <taxon>Planoprotostelium</taxon>
    </lineage>
</organism>
<evidence type="ECO:0000313" key="11">
    <source>
        <dbReference type="EMBL" id="PRP80919.1"/>
    </source>
</evidence>
<gene>
    <name evidence="11" type="ORF">PROFUN_11360</name>
</gene>
<dbReference type="InterPro" id="IPR007197">
    <property type="entry name" value="rSAM"/>
</dbReference>
<protein>
    <submittedName>
        <fullName evidence="11">Uncharacterized protein</fullName>
    </submittedName>
</protein>
<evidence type="ECO:0000256" key="7">
    <source>
        <dbReference type="ARBA" id="ARBA00023014"/>
    </source>
</evidence>
<dbReference type="FunFam" id="3.40.50.12160:FF:000003">
    <property type="entry name" value="CDK5 regulatory subunit-associated protein 1"/>
    <property type="match status" value="1"/>
</dbReference>
<reference evidence="11 12" key="1">
    <citation type="journal article" date="2018" name="Genome Biol. Evol.">
        <title>Multiple Roots of Fruiting Body Formation in Amoebozoa.</title>
        <authorList>
            <person name="Hillmann F."/>
            <person name="Forbes G."/>
            <person name="Novohradska S."/>
            <person name="Ferling I."/>
            <person name="Riege K."/>
            <person name="Groth M."/>
            <person name="Westermann M."/>
            <person name="Marz M."/>
            <person name="Spaller T."/>
            <person name="Winckler T."/>
            <person name="Schaap P."/>
            <person name="Glockner G."/>
        </authorList>
    </citation>
    <scope>NUCLEOTIDE SEQUENCE [LARGE SCALE GENOMIC DNA]</scope>
    <source>
        <strain evidence="11 12">Jena</strain>
    </source>
</reference>
<dbReference type="PANTHER" id="PTHR43020">
    <property type="entry name" value="CDK5 REGULATORY SUBUNIT-ASSOCIATED PROTEIN 1"/>
    <property type="match status" value="1"/>
</dbReference>
<dbReference type="PROSITE" id="PS50926">
    <property type="entry name" value="TRAM"/>
    <property type="match status" value="1"/>
</dbReference>
<keyword evidence="4" id="KW-0949">S-adenosyl-L-methionine</keyword>
<dbReference type="STRING" id="1890364.A0A2P6NAF7"/>
<dbReference type="CDD" id="cd01335">
    <property type="entry name" value="Radical_SAM"/>
    <property type="match status" value="1"/>
</dbReference>
<dbReference type="InterPro" id="IPR058240">
    <property type="entry name" value="rSAM_sf"/>
</dbReference>
<evidence type="ECO:0000259" key="8">
    <source>
        <dbReference type="PROSITE" id="PS50926"/>
    </source>
</evidence>
<evidence type="ECO:0000259" key="9">
    <source>
        <dbReference type="PROSITE" id="PS51449"/>
    </source>
</evidence>
<evidence type="ECO:0000256" key="5">
    <source>
        <dbReference type="ARBA" id="ARBA00022723"/>
    </source>
</evidence>
<dbReference type="AlphaFoldDB" id="A0A2P6NAF7"/>
<dbReference type="GO" id="GO:0005829">
    <property type="term" value="C:cytosol"/>
    <property type="evidence" value="ECO:0007669"/>
    <property type="project" value="TreeGrafter"/>
</dbReference>
<dbReference type="FunFam" id="3.80.30.20:FF:000001">
    <property type="entry name" value="tRNA-2-methylthio-N(6)-dimethylallyladenosine synthase 2"/>
    <property type="match status" value="1"/>
</dbReference>
<dbReference type="GO" id="GO:0035597">
    <property type="term" value="F:tRNA-2-methylthio-N(6)-dimethylallyladenosine(37) synthase activity"/>
    <property type="evidence" value="ECO:0007669"/>
    <property type="project" value="TreeGrafter"/>
</dbReference>
<dbReference type="InterPro" id="IPR038135">
    <property type="entry name" value="Methylthiotransferase_N_sf"/>
</dbReference>
<comment type="similarity">
    <text evidence="2">Belongs to the methylthiotransferase family. MiaB subfamily.</text>
</comment>
<dbReference type="SFLD" id="SFLDF00413">
    <property type="entry name" value="CDK5RAP1"/>
    <property type="match status" value="1"/>
</dbReference>
<dbReference type="HAMAP" id="MF_01864">
    <property type="entry name" value="tRNA_metthiotr_MiaB"/>
    <property type="match status" value="1"/>
</dbReference>
<evidence type="ECO:0000256" key="6">
    <source>
        <dbReference type="ARBA" id="ARBA00023004"/>
    </source>
</evidence>
<dbReference type="SFLD" id="SFLDF00273">
    <property type="entry name" value="(dimethylallyl)adenosine_tRNA"/>
    <property type="match status" value="1"/>
</dbReference>
<dbReference type="GO" id="GO:0046872">
    <property type="term" value="F:metal ion binding"/>
    <property type="evidence" value="ECO:0007669"/>
    <property type="project" value="UniProtKB-KW"/>
</dbReference>
<dbReference type="SFLD" id="SFLDG01061">
    <property type="entry name" value="methylthiotransferase"/>
    <property type="match status" value="1"/>
</dbReference>
<keyword evidence="12" id="KW-1185">Reference proteome</keyword>
<dbReference type="Pfam" id="PF01938">
    <property type="entry name" value="TRAM"/>
    <property type="match status" value="1"/>
</dbReference>
<dbReference type="NCBIfam" id="TIGR00089">
    <property type="entry name" value="MiaB/RimO family radical SAM methylthiotransferase"/>
    <property type="match status" value="1"/>
</dbReference>
<feature type="domain" description="Radical SAM core" evidence="10">
    <location>
        <begin position="233"/>
        <end position="485"/>
    </location>
</feature>
<dbReference type="PROSITE" id="PS51918">
    <property type="entry name" value="RADICAL_SAM"/>
    <property type="match status" value="1"/>
</dbReference>
<name>A0A2P6NAF7_9EUKA</name>
<dbReference type="InterPro" id="IPR020612">
    <property type="entry name" value="Methylthiotransferase_CS"/>
</dbReference>
<evidence type="ECO:0000313" key="12">
    <source>
        <dbReference type="Proteomes" id="UP000241769"/>
    </source>
</evidence>
<evidence type="ECO:0000259" key="10">
    <source>
        <dbReference type="PROSITE" id="PS51918"/>
    </source>
</evidence>
<dbReference type="OrthoDB" id="190098at2759"/>
<dbReference type="GO" id="GO:0051539">
    <property type="term" value="F:4 iron, 4 sulfur cluster binding"/>
    <property type="evidence" value="ECO:0007669"/>
    <property type="project" value="UniProtKB-KW"/>
</dbReference>
<dbReference type="GO" id="GO:0005739">
    <property type="term" value="C:mitochondrion"/>
    <property type="evidence" value="ECO:0007669"/>
    <property type="project" value="TreeGrafter"/>
</dbReference>
<comment type="cofactor">
    <cofactor evidence="1">
        <name>[4Fe-4S] cluster</name>
        <dbReference type="ChEBI" id="CHEBI:49883"/>
    </cofactor>
</comment>
<dbReference type="InterPro" id="IPR013848">
    <property type="entry name" value="Methylthiotransferase_N"/>
</dbReference>
<evidence type="ECO:0000256" key="2">
    <source>
        <dbReference type="ARBA" id="ARBA00009815"/>
    </source>
</evidence>
<dbReference type="SFLD" id="SFLDS00029">
    <property type="entry name" value="Radical_SAM"/>
    <property type="match status" value="1"/>
</dbReference>
<keyword evidence="3" id="KW-0004">4Fe-4S</keyword>
<keyword evidence="5" id="KW-0479">Metal-binding</keyword>
<dbReference type="InterPro" id="IPR005839">
    <property type="entry name" value="Methylthiotransferase"/>
</dbReference>
<dbReference type="SUPFAM" id="SSF102114">
    <property type="entry name" value="Radical SAM enzymes"/>
    <property type="match status" value="1"/>
</dbReference>
<dbReference type="InterPro" id="IPR006638">
    <property type="entry name" value="Elp3/MiaA/NifB-like_rSAM"/>
</dbReference>